<dbReference type="Pfam" id="PF04525">
    <property type="entry name" value="LOR"/>
    <property type="match status" value="1"/>
</dbReference>
<gene>
    <name evidence="2" type="ORF">SAMN04488569_102520</name>
</gene>
<dbReference type="RefSeq" id="WP_091897724.1">
    <property type="nucleotide sequence ID" value="NZ_FOSJ01000025.1"/>
</dbReference>
<dbReference type="EMBL" id="FOSJ01000025">
    <property type="protein sequence ID" value="SFK35320.1"/>
    <property type="molecule type" value="Genomic_DNA"/>
</dbReference>
<dbReference type="InterPro" id="IPR038595">
    <property type="entry name" value="LOR_sf"/>
</dbReference>
<dbReference type="SUPFAM" id="SSF54518">
    <property type="entry name" value="Tubby C-terminal domain-like"/>
    <property type="match status" value="1"/>
</dbReference>
<keyword evidence="3" id="KW-1185">Reference proteome</keyword>
<protein>
    <submittedName>
        <fullName evidence="2">Uncharacterized protein YxjI</fullName>
    </submittedName>
</protein>
<reference evidence="3" key="1">
    <citation type="submission" date="2016-10" db="EMBL/GenBank/DDBJ databases">
        <authorList>
            <person name="Varghese N."/>
            <person name="Submissions S."/>
        </authorList>
    </citation>
    <scope>NUCLEOTIDE SEQUENCE [LARGE SCALE GENOMIC DNA]</scope>
    <source>
        <strain evidence="3">DSM 16108</strain>
    </source>
</reference>
<evidence type="ECO:0000313" key="3">
    <source>
        <dbReference type="Proteomes" id="UP000199589"/>
    </source>
</evidence>
<dbReference type="Proteomes" id="UP000199589">
    <property type="component" value="Unassembled WGS sequence"/>
</dbReference>
<dbReference type="STRING" id="258723.GCA_900169305_01218"/>
<dbReference type="AlphaFoldDB" id="A0A1I3YU76"/>
<evidence type="ECO:0000313" key="2">
    <source>
        <dbReference type="EMBL" id="SFK35320.1"/>
    </source>
</evidence>
<proteinExistence type="inferred from homology"/>
<sequence>MVRLYINNAYMSMQNRMIVKTPSGKDTYLIVGKWGRARDALSLYAMNGDRLVEAKQTVLSIFPKFDFYVDNQKLGTVKKIPGFQGLKQPYYLFSDLNWFISGNFVEQQYVVRHHAEVIMRVEKHYSFQGDFYALEIEKEEYAPVCCVLAVIIDHYSSEKDSIWQQYKKEKYSLSFMHPFIFSKSSK</sequence>
<accession>A0A1I3YU76</accession>
<dbReference type="OrthoDB" id="2248181at2"/>
<comment type="similarity">
    <text evidence="1">Belongs to the LOR family.</text>
</comment>
<dbReference type="Gene3D" id="2.40.160.200">
    <property type="entry name" value="LURP1-related"/>
    <property type="match status" value="1"/>
</dbReference>
<name>A0A1I3YU76_9LACT</name>
<evidence type="ECO:0000256" key="1">
    <source>
        <dbReference type="ARBA" id="ARBA00005437"/>
    </source>
</evidence>
<dbReference type="InterPro" id="IPR025659">
    <property type="entry name" value="Tubby-like_C"/>
</dbReference>
<organism evidence="2 3">
    <name type="scientific">Marinilactibacillus piezotolerans</name>
    <dbReference type="NCBI Taxonomy" id="258723"/>
    <lineage>
        <taxon>Bacteria</taxon>
        <taxon>Bacillati</taxon>
        <taxon>Bacillota</taxon>
        <taxon>Bacilli</taxon>
        <taxon>Lactobacillales</taxon>
        <taxon>Carnobacteriaceae</taxon>
        <taxon>Marinilactibacillus</taxon>
    </lineage>
</organism>
<dbReference type="InterPro" id="IPR007612">
    <property type="entry name" value="LOR"/>
</dbReference>